<keyword evidence="4 5" id="KW-0274">FAD</keyword>
<dbReference type="Pfam" id="PF00732">
    <property type="entry name" value="GMC_oxred_N"/>
    <property type="match status" value="1"/>
</dbReference>
<keyword evidence="9" id="KW-1185">Reference proteome</keyword>
<evidence type="ECO:0000313" key="9">
    <source>
        <dbReference type="Proteomes" id="UP000197065"/>
    </source>
</evidence>
<dbReference type="Proteomes" id="UP000197065">
    <property type="component" value="Unassembled WGS sequence"/>
</dbReference>
<dbReference type="GO" id="GO:0016614">
    <property type="term" value="F:oxidoreductase activity, acting on CH-OH group of donors"/>
    <property type="evidence" value="ECO:0007669"/>
    <property type="project" value="InterPro"/>
</dbReference>
<dbReference type="OrthoDB" id="9785276at2"/>
<dbReference type="Gene3D" id="3.30.410.40">
    <property type="match status" value="1"/>
</dbReference>
<dbReference type="Pfam" id="PF05199">
    <property type="entry name" value="GMC_oxred_C"/>
    <property type="match status" value="1"/>
</dbReference>
<feature type="binding site" evidence="5">
    <location>
        <position position="227"/>
    </location>
    <ligand>
        <name>FAD</name>
        <dbReference type="ChEBI" id="CHEBI:57692"/>
    </ligand>
</feature>
<dbReference type="SUPFAM" id="SSF54373">
    <property type="entry name" value="FAD-linked reductases, C-terminal domain"/>
    <property type="match status" value="1"/>
</dbReference>
<evidence type="ECO:0000259" key="6">
    <source>
        <dbReference type="Pfam" id="PF00732"/>
    </source>
</evidence>
<evidence type="ECO:0000259" key="7">
    <source>
        <dbReference type="Pfam" id="PF05199"/>
    </source>
</evidence>
<evidence type="ECO:0000256" key="3">
    <source>
        <dbReference type="ARBA" id="ARBA00022630"/>
    </source>
</evidence>
<dbReference type="InterPro" id="IPR012132">
    <property type="entry name" value="GMC_OxRdtase"/>
</dbReference>
<dbReference type="PANTHER" id="PTHR11552">
    <property type="entry name" value="GLUCOSE-METHANOL-CHOLINE GMC OXIDOREDUCTASE"/>
    <property type="match status" value="1"/>
</dbReference>
<dbReference type="Gene3D" id="3.50.50.60">
    <property type="entry name" value="FAD/NAD(P)-binding domain"/>
    <property type="match status" value="2"/>
</dbReference>
<evidence type="ECO:0000256" key="1">
    <source>
        <dbReference type="ARBA" id="ARBA00001974"/>
    </source>
</evidence>
<protein>
    <submittedName>
        <fullName evidence="8">5-(Hydroxymethyl)furfural/furfural oxidase</fullName>
    </submittedName>
</protein>
<reference evidence="8 9" key="1">
    <citation type="submission" date="2017-06" db="EMBL/GenBank/DDBJ databases">
        <authorList>
            <person name="Kim H.J."/>
            <person name="Triplett B.A."/>
        </authorList>
    </citation>
    <scope>NUCLEOTIDE SEQUENCE [LARGE SCALE GENOMIC DNA]</scope>
    <source>
        <strain evidence="8 9">B29T1</strain>
    </source>
</reference>
<dbReference type="InterPro" id="IPR000172">
    <property type="entry name" value="GMC_OxRdtase_N"/>
</dbReference>
<dbReference type="PIRSF" id="PIRSF000137">
    <property type="entry name" value="Alcohol_oxidase"/>
    <property type="match status" value="1"/>
</dbReference>
<dbReference type="GO" id="GO:0050660">
    <property type="term" value="F:flavin adenine dinucleotide binding"/>
    <property type="evidence" value="ECO:0007669"/>
    <property type="project" value="InterPro"/>
</dbReference>
<gene>
    <name evidence="8" type="ORF">SAMN07250955_11064</name>
</gene>
<evidence type="ECO:0000256" key="4">
    <source>
        <dbReference type="ARBA" id="ARBA00022827"/>
    </source>
</evidence>
<dbReference type="AlphaFoldDB" id="A0A212RL11"/>
<feature type="domain" description="Glucose-methanol-choline oxidoreductase C-terminal" evidence="7">
    <location>
        <begin position="370"/>
        <end position="552"/>
    </location>
</feature>
<dbReference type="RefSeq" id="WP_133063911.1">
    <property type="nucleotide sequence ID" value="NZ_FYEH01000010.1"/>
</dbReference>
<keyword evidence="3" id="KW-0285">Flavoprotein</keyword>
<dbReference type="InterPro" id="IPR036188">
    <property type="entry name" value="FAD/NAD-bd_sf"/>
</dbReference>
<feature type="binding site" evidence="5">
    <location>
        <begin position="498"/>
        <end position="499"/>
    </location>
    <ligand>
        <name>FAD</name>
        <dbReference type="ChEBI" id="CHEBI:57692"/>
    </ligand>
</feature>
<dbReference type="InterPro" id="IPR007867">
    <property type="entry name" value="GMC_OxRtase_C"/>
</dbReference>
<proteinExistence type="inferred from homology"/>
<feature type="domain" description="Glucose-methanol-choline oxidoreductase N-terminal" evidence="6">
    <location>
        <begin position="3"/>
        <end position="302"/>
    </location>
</feature>
<evidence type="ECO:0000256" key="2">
    <source>
        <dbReference type="ARBA" id="ARBA00010790"/>
    </source>
</evidence>
<accession>A0A212RL11</accession>
<evidence type="ECO:0000313" key="8">
    <source>
        <dbReference type="EMBL" id="SNB73131.1"/>
    </source>
</evidence>
<name>A0A212RL11_9PROT</name>
<dbReference type="EMBL" id="FYEH01000010">
    <property type="protein sequence ID" value="SNB73131.1"/>
    <property type="molecule type" value="Genomic_DNA"/>
</dbReference>
<evidence type="ECO:0000256" key="5">
    <source>
        <dbReference type="PIRSR" id="PIRSR000137-2"/>
    </source>
</evidence>
<organism evidence="8 9">
    <name type="scientific">Arboricoccus pini</name>
    <dbReference type="NCBI Taxonomy" id="1963835"/>
    <lineage>
        <taxon>Bacteria</taxon>
        <taxon>Pseudomonadati</taxon>
        <taxon>Pseudomonadota</taxon>
        <taxon>Alphaproteobacteria</taxon>
        <taxon>Geminicoccales</taxon>
        <taxon>Geminicoccaceae</taxon>
        <taxon>Arboricoccus</taxon>
    </lineage>
</organism>
<feature type="binding site" evidence="5">
    <location>
        <position position="89"/>
    </location>
    <ligand>
        <name>FAD</name>
        <dbReference type="ChEBI" id="CHEBI:57692"/>
    </ligand>
</feature>
<comment type="cofactor">
    <cofactor evidence="1 5">
        <name>FAD</name>
        <dbReference type="ChEBI" id="CHEBI:57692"/>
    </cofactor>
</comment>
<sequence length="567" mass="62440">MTYDYVIVGGGSAGAVLANRLSAGSATVALFEAGPDTPPEDVPDVIQDSYPGRSYFDPRFHWTNLRVYTRSPKWNDGRAKPSKLEQARVMGGGSSINGQFAVRGLPADYDDWEAMGLKGWGWEGMLPYFRKLERDQDFSGELHGQDGRIPIRRVFPKDWAPFTQAMLAATNAQGYGYGYDYNGSFEDAAYPMPLSNENDKRVSTALGYLDRTTRSRGNLRIFANAEVKQLILDGLRVTGIEVRLEGKLQKVQGKEVIVSSGALHSPAILLRAGIGPAAHLRERGIEVVNDLPGVGENLTDHPHLAFGAHLKPNARIGRTQRRHIYMGVRYSSGVADCHRGDMLLMPVNRAGWHRLGMTMGALNVCVNKSYSQGTVRLASSDPGVEPIVDLNLASDYRDLARLVDGFKRMVRLMDSPEVKPFVNTWFLAGYTDEVRALSVPRFSTWVKTAAAAFMLDLSPLTRNLVTRMKFPPYGRAQEMSKDDEVIAEWVKDTVWSGWHVSGTCKMGSGGDPMAVLDERCRVRGMQGLRVVDASIMPSIVAANTNISTIAIAEKAADLILEDRRANG</sequence>
<dbReference type="SUPFAM" id="SSF51905">
    <property type="entry name" value="FAD/NAD(P)-binding domain"/>
    <property type="match status" value="1"/>
</dbReference>
<dbReference type="PANTHER" id="PTHR11552:SF147">
    <property type="entry name" value="CHOLINE DEHYDROGENASE, MITOCHONDRIAL"/>
    <property type="match status" value="1"/>
</dbReference>
<comment type="similarity">
    <text evidence="2">Belongs to the GMC oxidoreductase family.</text>
</comment>